<dbReference type="InterPro" id="IPR036097">
    <property type="entry name" value="HisK_dim/P_sf"/>
</dbReference>
<keyword evidence="8" id="KW-1133">Transmembrane helix</keyword>
<dbReference type="PANTHER" id="PTHR45436">
    <property type="entry name" value="SENSOR HISTIDINE KINASE YKOH"/>
    <property type="match status" value="1"/>
</dbReference>
<dbReference type="EC" id="2.7.13.3" evidence="3"/>
<keyword evidence="5" id="KW-0808">Transferase</keyword>
<gene>
    <name evidence="14" type="ORF">F5983_29925</name>
</gene>
<dbReference type="Gene3D" id="3.30.565.10">
    <property type="entry name" value="Histidine kinase-like ATPase, C-terminal domain"/>
    <property type="match status" value="1"/>
</dbReference>
<evidence type="ECO:0000313" key="14">
    <source>
        <dbReference type="EMBL" id="KAB2588897.1"/>
    </source>
</evidence>
<evidence type="ECO:0000256" key="5">
    <source>
        <dbReference type="ARBA" id="ARBA00022679"/>
    </source>
</evidence>
<proteinExistence type="predicted"/>
<dbReference type="SMART" id="SM00304">
    <property type="entry name" value="HAMP"/>
    <property type="match status" value="1"/>
</dbReference>
<dbReference type="SUPFAM" id="SSF55874">
    <property type="entry name" value="ATPase domain of HSP90 chaperone/DNA topoisomerase II/histidine kinase"/>
    <property type="match status" value="1"/>
</dbReference>
<dbReference type="InterPro" id="IPR004358">
    <property type="entry name" value="Sig_transdc_His_kin-like_C"/>
</dbReference>
<name>A0A5N5EEJ2_9ACTN</name>
<dbReference type="SMART" id="SM00388">
    <property type="entry name" value="HisKA"/>
    <property type="match status" value="1"/>
</dbReference>
<dbReference type="PROSITE" id="PS50885">
    <property type="entry name" value="HAMP"/>
    <property type="match status" value="1"/>
</dbReference>
<reference evidence="14 15" key="1">
    <citation type="submission" date="2019-09" db="EMBL/GenBank/DDBJ databases">
        <authorList>
            <person name="Liu P."/>
        </authorList>
    </citation>
    <scope>NUCLEOTIDE SEQUENCE [LARGE SCALE GENOMIC DNA]</scope>
    <source>
        <strain evidence="14 15">TRM68085</strain>
    </source>
</reference>
<comment type="caution">
    <text evidence="14">The sequence shown here is derived from an EMBL/GenBank/DDBJ whole genome shotgun (WGS) entry which is preliminary data.</text>
</comment>
<feature type="domain" description="Histidine kinase" evidence="12">
    <location>
        <begin position="268"/>
        <end position="477"/>
    </location>
</feature>
<evidence type="ECO:0000313" key="15">
    <source>
        <dbReference type="Proteomes" id="UP000326907"/>
    </source>
</evidence>
<evidence type="ECO:0000259" key="13">
    <source>
        <dbReference type="PROSITE" id="PS50885"/>
    </source>
</evidence>
<keyword evidence="10" id="KW-0472">Membrane</keyword>
<dbReference type="PANTHER" id="PTHR45436:SF5">
    <property type="entry name" value="SENSOR HISTIDINE KINASE TRCS"/>
    <property type="match status" value="1"/>
</dbReference>
<evidence type="ECO:0000256" key="8">
    <source>
        <dbReference type="ARBA" id="ARBA00022989"/>
    </source>
</evidence>
<evidence type="ECO:0000259" key="12">
    <source>
        <dbReference type="PROSITE" id="PS50109"/>
    </source>
</evidence>
<dbReference type="InterPro" id="IPR003594">
    <property type="entry name" value="HATPase_dom"/>
</dbReference>
<evidence type="ECO:0000256" key="9">
    <source>
        <dbReference type="ARBA" id="ARBA00023012"/>
    </source>
</evidence>
<dbReference type="SUPFAM" id="SSF158472">
    <property type="entry name" value="HAMP domain-like"/>
    <property type="match status" value="1"/>
</dbReference>
<dbReference type="GO" id="GO:0005886">
    <property type="term" value="C:plasma membrane"/>
    <property type="evidence" value="ECO:0007669"/>
    <property type="project" value="UniProtKB-SubCell"/>
</dbReference>
<dbReference type="AlphaFoldDB" id="A0A5N5EEJ2"/>
<sequence length="514" mass="54939">MRRPATTVAFGLRTRLVLAFLLVAAVSAVTTAALTYREARNAVLTRAQDTAVVSFREEAERFVPSLPLDPDGLRWHLYDIAARAKPHPWIVFAEYGSVRASSGDRPVSGVLTAELRRAARTSPHGSFERVVKDGKAYLTIGMPVLTRVVAGGRAVPSGLVLYAVMPMTNEEVDIDALVTAARDGALPGLAVALIPALLAARSVLRPVRALRRAAHSMGGGRLDTRIPVQGRDEMADLARTFNESAARLENSVQELRDAGGRARRFASDVSHELRTPLAGMLAVADVLDEDAEELGPDTARAVRLISAETTKLAVLVEDLMEISRFDARAAELTTDEVDAAESVRNTLSDRQWLGRVRTELPDGFRIRLDPRRFDVVVANLVGNALRHGAEPVTVRLSKRGGALVTEVRDCGPGIAPEALPHIFDRFYKADDARARSSGSGLGLAIAEENVRLHGGTLRAENVPGGGALFTVELPFEGPMSGRGGPDSGPPGQDSPPPARDAEPADREGLKGAGT</sequence>
<keyword evidence="6" id="KW-0812">Transmembrane</keyword>
<dbReference type="InterPro" id="IPR005467">
    <property type="entry name" value="His_kinase_dom"/>
</dbReference>
<keyword evidence="7 14" id="KW-0418">Kinase</keyword>
<dbReference type="Gene3D" id="6.10.340.10">
    <property type="match status" value="1"/>
</dbReference>
<dbReference type="Pfam" id="PF00512">
    <property type="entry name" value="HisKA"/>
    <property type="match status" value="1"/>
</dbReference>
<comment type="catalytic activity">
    <reaction evidence="1">
        <text>ATP + protein L-histidine = ADP + protein N-phospho-L-histidine.</text>
        <dbReference type="EC" id="2.7.13.3"/>
    </reaction>
</comment>
<evidence type="ECO:0000256" key="11">
    <source>
        <dbReference type="SAM" id="MobiDB-lite"/>
    </source>
</evidence>
<organism evidence="14 15">
    <name type="scientific">Streptomyces arboris</name>
    <dbReference type="NCBI Taxonomy" id="2600619"/>
    <lineage>
        <taxon>Bacteria</taxon>
        <taxon>Bacillati</taxon>
        <taxon>Actinomycetota</taxon>
        <taxon>Actinomycetes</taxon>
        <taxon>Kitasatosporales</taxon>
        <taxon>Streptomycetaceae</taxon>
        <taxon>Streptomyces</taxon>
    </lineage>
</organism>
<dbReference type="GO" id="GO:0000155">
    <property type="term" value="F:phosphorelay sensor kinase activity"/>
    <property type="evidence" value="ECO:0007669"/>
    <property type="project" value="InterPro"/>
</dbReference>
<evidence type="ECO:0000256" key="10">
    <source>
        <dbReference type="ARBA" id="ARBA00023136"/>
    </source>
</evidence>
<dbReference type="PROSITE" id="PS50109">
    <property type="entry name" value="HIS_KIN"/>
    <property type="match status" value="1"/>
</dbReference>
<evidence type="ECO:0000256" key="7">
    <source>
        <dbReference type="ARBA" id="ARBA00022777"/>
    </source>
</evidence>
<dbReference type="CDD" id="cd00075">
    <property type="entry name" value="HATPase"/>
    <property type="match status" value="1"/>
</dbReference>
<keyword evidence="9" id="KW-0902">Two-component regulatory system</keyword>
<dbReference type="PRINTS" id="PR00344">
    <property type="entry name" value="BCTRLSENSOR"/>
</dbReference>
<dbReference type="SUPFAM" id="SSF47384">
    <property type="entry name" value="Homodimeric domain of signal transducing histidine kinase"/>
    <property type="match status" value="1"/>
</dbReference>
<dbReference type="Gene3D" id="1.10.287.130">
    <property type="match status" value="1"/>
</dbReference>
<dbReference type="RefSeq" id="WP_151513058.1">
    <property type="nucleotide sequence ID" value="NZ_VYUA01000039.1"/>
</dbReference>
<protein>
    <recommendedName>
        <fullName evidence="3">histidine kinase</fullName>
        <ecNumber evidence="3">2.7.13.3</ecNumber>
    </recommendedName>
</protein>
<feature type="region of interest" description="Disordered" evidence="11">
    <location>
        <begin position="473"/>
        <end position="514"/>
    </location>
</feature>
<evidence type="ECO:0000256" key="4">
    <source>
        <dbReference type="ARBA" id="ARBA00022553"/>
    </source>
</evidence>
<comment type="subcellular location">
    <subcellularLocation>
        <location evidence="2">Cell membrane</location>
    </subcellularLocation>
</comment>
<keyword evidence="15" id="KW-1185">Reference proteome</keyword>
<evidence type="ECO:0000256" key="3">
    <source>
        <dbReference type="ARBA" id="ARBA00012438"/>
    </source>
</evidence>
<feature type="domain" description="HAMP" evidence="13">
    <location>
        <begin position="201"/>
        <end position="253"/>
    </location>
</feature>
<evidence type="ECO:0000256" key="2">
    <source>
        <dbReference type="ARBA" id="ARBA00004236"/>
    </source>
</evidence>
<dbReference type="InterPro" id="IPR050428">
    <property type="entry name" value="TCS_sensor_his_kinase"/>
</dbReference>
<feature type="compositionally biased region" description="Basic and acidic residues" evidence="11">
    <location>
        <begin position="499"/>
        <end position="514"/>
    </location>
</feature>
<dbReference type="InterPro" id="IPR036890">
    <property type="entry name" value="HATPase_C_sf"/>
</dbReference>
<dbReference type="SMART" id="SM00387">
    <property type="entry name" value="HATPase_c"/>
    <property type="match status" value="1"/>
</dbReference>
<dbReference type="FunFam" id="1.10.287.130:FF:000010">
    <property type="entry name" value="Two-component sensor histidine kinase"/>
    <property type="match status" value="1"/>
</dbReference>
<accession>A0A5N5EEJ2</accession>
<dbReference type="Proteomes" id="UP000326907">
    <property type="component" value="Unassembled WGS sequence"/>
</dbReference>
<dbReference type="InterPro" id="IPR003661">
    <property type="entry name" value="HisK_dim/P_dom"/>
</dbReference>
<dbReference type="Pfam" id="PF02518">
    <property type="entry name" value="HATPase_c"/>
    <property type="match status" value="1"/>
</dbReference>
<evidence type="ECO:0000256" key="6">
    <source>
        <dbReference type="ARBA" id="ARBA00022692"/>
    </source>
</evidence>
<dbReference type="CDD" id="cd06225">
    <property type="entry name" value="HAMP"/>
    <property type="match status" value="1"/>
</dbReference>
<dbReference type="CDD" id="cd00082">
    <property type="entry name" value="HisKA"/>
    <property type="match status" value="1"/>
</dbReference>
<dbReference type="InterPro" id="IPR003660">
    <property type="entry name" value="HAMP_dom"/>
</dbReference>
<dbReference type="Pfam" id="PF00672">
    <property type="entry name" value="HAMP"/>
    <property type="match status" value="1"/>
</dbReference>
<evidence type="ECO:0000256" key="1">
    <source>
        <dbReference type="ARBA" id="ARBA00000085"/>
    </source>
</evidence>
<keyword evidence="4" id="KW-0597">Phosphoprotein</keyword>
<dbReference type="EMBL" id="VYUA01000039">
    <property type="protein sequence ID" value="KAB2588897.1"/>
    <property type="molecule type" value="Genomic_DNA"/>
</dbReference>